<dbReference type="Proteomes" id="UP000799776">
    <property type="component" value="Unassembled WGS sequence"/>
</dbReference>
<feature type="compositionally biased region" description="Acidic residues" evidence="1">
    <location>
        <begin position="777"/>
        <end position="796"/>
    </location>
</feature>
<comment type="caution">
    <text evidence="2">The sequence shown here is derived from an EMBL/GenBank/DDBJ whole genome shotgun (WGS) entry which is preliminary data.</text>
</comment>
<dbReference type="EMBL" id="ML978747">
    <property type="protein sequence ID" value="KAF2084070.1"/>
    <property type="molecule type" value="Genomic_DNA"/>
</dbReference>
<feature type="compositionally biased region" description="Basic and acidic residues" evidence="1">
    <location>
        <begin position="405"/>
        <end position="415"/>
    </location>
</feature>
<proteinExistence type="predicted"/>
<feature type="compositionally biased region" description="Polar residues" evidence="1">
    <location>
        <begin position="307"/>
        <end position="325"/>
    </location>
</feature>
<organism evidence="2 3">
    <name type="scientific">Saccharata proteae CBS 121410</name>
    <dbReference type="NCBI Taxonomy" id="1314787"/>
    <lineage>
        <taxon>Eukaryota</taxon>
        <taxon>Fungi</taxon>
        <taxon>Dikarya</taxon>
        <taxon>Ascomycota</taxon>
        <taxon>Pezizomycotina</taxon>
        <taxon>Dothideomycetes</taxon>
        <taxon>Dothideomycetes incertae sedis</taxon>
        <taxon>Botryosphaeriales</taxon>
        <taxon>Saccharataceae</taxon>
        <taxon>Saccharata</taxon>
    </lineage>
</organism>
<feature type="compositionally biased region" description="Basic and acidic residues" evidence="1">
    <location>
        <begin position="53"/>
        <end position="64"/>
    </location>
</feature>
<name>A0A9P4HLZ5_9PEZI</name>
<feature type="region of interest" description="Disordered" evidence="1">
    <location>
        <begin position="773"/>
        <end position="848"/>
    </location>
</feature>
<feature type="region of interest" description="Disordered" evidence="1">
    <location>
        <begin position="141"/>
        <end position="439"/>
    </location>
</feature>
<feature type="compositionally biased region" description="Basic and acidic residues" evidence="1">
    <location>
        <begin position="98"/>
        <end position="111"/>
    </location>
</feature>
<feature type="region of interest" description="Disordered" evidence="1">
    <location>
        <begin position="1"/>
        <end position="126"/>
    </location>
</feature>
<feature type="compositionally biased region" description="Low complexity" evidence="1">
    <location>
        <begin position="825"/>
        <end position="848"/>
    </location>
</feature>
<reference evidence="2" key="1">
    <citation type="journal article" date="2020" name="Stud. Mycol.">
        <title>101 Dothideomycetes genomes: a test case for predicting lifestyles and emergence of pathogens.</title>
        <authorList>
            <person name="Haridas S."/>
            <person name="Albert R."/>
            <person name="Binder M."/>
            <person name="Bloem J."/>
            <person name="Labutti K."/>
            <person name="Salamov A."/>
            <person name="Andreopoulos B."/>
            <person name="Baker S."/>
            <person name="Barry K."/>
            <person name="Bills G."/>
            <person name="Bluhm B."/>
            <person name="Cannon C."/>
            <person name="Castanera R."/>
            <person name="Culley D."/>
            <person name="Daum C."/>
            <person name="Ezra D."/>
            <person name="Gonzalez J."/>
            <person name="Henrissat B."/>
            <person name="Kuo A."/>
            <person name="Liang C."/>
            <person name="Lipzen A."/>
            <person name="Lutzoni F."/>
            <person name="Magnuson J."/>
            <person name="Mondo S."/>
            <person name="Nolan M."/>
            <person name="Ohm R."/>
            <person name="Pangilinan J."/>
            <person name="Park H.-J."/>
            <person name="Ramirez L."/>
            <person name="Alfaro M."/>
            <person name="Sun H."/>
            <person name="Tritt A."/>
            <person name="Yoshinaga Y."/>
            <person name="Zwiers L.-H."/>
            <person name="Turgeon B."/>
            <person name="Goodwin S."/>
            <person name="Spatafora J."/>
            <person name="Crous P."/>
            <person name="Grigoriev I."/>
        </authorList>
    </citation>
    <scope>NUCLEOTIDE SEQUENCE</scope>
    <source>
        <strain evidence="2">CBS 121410</strain>
    </source>
</reference>
<feature type="compositionally biased region" description="Basic and acidic residues" evidence="1">
    <location>
        <begin position="173"/>
        <end position="185"/>
    </location>
</feature>
<feature type="compositionally biased region" description="Basic and acidic residues" evidence="1">
    <location>
        <begin position="357"/>
        <end position="390"/>
    </location>
</feature>
<evidence type="ECO:0000256" key="1">
    <source>
        <dbReference type="SAM" id="MobiDB-lite"/>
    </source>
</evidence>
<sequence>MPPKRKPAGKAPSTGAASTRQNKPRACKKPVTSEAAAPEMTVTDGAPQLTEDSEPRRSKRKANEDVVPGDDLPVKKKAATAASKAAAKRQNNTAQGSTDHEQSSKVDKSGEENLAAEGNDEQGADDQFCFNVDAGLKKTATATRKARAGVGKAPPKARKNAVSLADGEQTGEINKDEPSLDEKSSVHKKSTAATKNDTAKEAKAPKKPRKIATKKDTVERFGQNKGDGDNAMDLEKVGAEAQVVQDEPAVQSTTKAKTTEEPSAQGPKKPSKLQQTLDGLPPDAHNASKKFKSASDESIVGPDDSNTENTPPDSSPEGTISSLVTANGEAKGNISGLREANAKSSTAMTARMGNKTAAEESVKNDEPKTKDLPESEAAKVGKPTSEEPPQKPKTSGKRTKAQRGAAEEDVHEPPKNSRKRKATASNVDDEARGSKTRAVAFKDKAGEETAAPFPIAEEARPVVERSSSVVTDSSDMAVNTDEIVTETVENGFRVMTYNMPDFIPVETQVPPKEAEVSFFLGPERVKGFLPGSVLQSSGLLRKQLAENENNLFISLPTATPASFIDYSFWKVSSYGLLDAQDKRWNPTRLVDMFRLSVLLEDVAFGDAVITTLAKVVDIMTQNESDGREWLDATEYKKVFDEVSNKHAGKDLLIDVFARSSGINEALSTEPVARWGTEFVKALNNSRYSKYGSLDGISEGLSWPTLENAEDLDWPAPWAGTDIDICEAYHHHNELGMPCAHGKNLQNKRNGLPEPEQDDPVYLCPMHGLVNKKATTSTDEDEDSEMSDTESSDEDEGLGNGPSEAQIQHPLKAARQRAWARRNYPDSSSSESGCDSSDSNSSSSESEEG</sequence>
<accession>A0A9P4HLZ5</accession>
<dbReference type="AlphaFoldDB" id="A0A9P4HLZ5"/>
<gene>
    <name evidence="2" type="ORF">K490DRAFT_69184</name>
</gene>
<protein>
    <submittedName>
        <fullName evidence="2">Uncharacterized protein</fullName>
    </submittedName>
</protein>
<evidence type="ECO:0000313" key="2">
    <source>
        <dbReference type="EMBL" id="KAF2084070.1"/>
    </source>
</evidence>
<keyword evidence="3" id="KW-1185">Reference proteome</keyword>
<evidence type="ECO:0000313" key="3">
    <source>
        <dbReference type="Proteomes" id="UP000799776"/>
    </source>
</evidence>